<protein>
    <submittedName>
        <fullName evidence="1">Uncharacterized protein</fullName>
    </submittedName>
</protein>
<organism evidence="1">
    <name type="scientific">Rhizophora mucronata</name>
    <name type="common">Asiatic mangrove</name>
    <dbReference type="NCBI Taxonomy" id="61149"/>
    <lineage>
        <taxon>Eukaryota</taxon>
        <taxon>Viridiplantae</taxon>
        <taxon>Streptophyta</taxon>
        <taxon>Embryophyta</taxon>
        <taxon>Tracheophyta</taxon>
        <taxon>Spermatophyta</taxon>
        <taxon>Magnoliopsida</taxon>
        <taxon>eudicotyledons</taxon>
        <taxon>Gunneridae</taxon>
        <taxon>Pentapetalae</taxon>
        <taxon>rosids</taxon>
        <taxon>fabids</taxon>
        <taxon>Malpighiales</taxon>
        <taxon>Rhizophoraceae</taxon>
        <taxon>Rhizophora</taxon>
    </lineage>
</organism>
<sequence>MRNCGHDERRGMSNGKGNLLQRCGLRVYPTISIIPCSSSY</sequence>
<reference evidence="1" key="1">
    <citation type="submission" date="2018-02" db="EMBL/GenBank/DDBJ databases">
        <title>Rhizophora mucronata_Transcriptome.</title>
        <authorList>
            <person name="Meera S.P."/>
            <person name="Sreeshan A."/>
            <person name="Augustine A."/>
        </authorList>
    </citation>
    <scope>NUCLEOTIDE SEQUENCE</scope>
    <source>
        <tissue evidence="1">Leaf</tissue>
    </source>
</reference>
<accession>A0A2P2NJ45</accession>
<dbReference type="AlphaFoldDB" id="A0A2P2NJ45"/>
<evidence type="ECO:0000313" key="1">
    <source>
        <dbReference type="EMBL" id="MBX42479.1"/>
    </source>
</evidence>
<name>A0A2P2NJ45_RHIMU</name>
<dbReference type="EMBL" id="GGEC01061995">
    <property type="protein sequence ID" value="MBX42479.1"/>
    <property type="molecule type" value="Transcribed_RNA"/>
</dbReference>
<proteinExistence type="predicted"/>